<gene>
    <name evidence="1" type="ORF">C9I94_03555</name>
</gene>
<sequence length="215" mass="24245">MLPKILLLAAIVSGLVVAAGVYRFNFTNDDIYVVQADGQTVPLAIEDNTSVMRTLFSFYTDKYWQIELPDSSKKVPLTEMKDFNGQHLAVGYYQQGDERGVVSVDYTRMAVLNFTFVEDEMMFAVPFSVSSQGSGVFWYLGLYHMNTKYGDIKQLDTFFVGDRVVINTMQTDEPFDVTSSIQLTYLAYGPSQSMAESPNKHIEKLIKVTPEGFVE</sequence>
<evidence type="ECO:0000313" key="1">
    <source>
        <dbReference type="EMBL" id="PSW27231.1"/>
    </source>
</evidence>
<dbReference type="Proteomes" id="UP000240481">
    <property type="component" value="Unassembled WGS sequence"/>
</dbReference>
<proteinExistence type="predicted"/>
<dbReference type="EMBL" id="PYLZ01000001">
    <property type="protein sequence ID" value="PSW27231.1"/>
    <property type="molecule type" value="Genomic_DNA"/>
</dbReference>
<accession>A0A0J8Y4F2</accession>
<dbReference type="AlphaFoldDB" id="A0A0J8Y4F2"/>
<dbReference type="OrthoDB" id="1161168at2"/>
<comment type="caution">
    <text evidence="1">The sequence shown here is derived from an EMBL/GenBank/DDBJ whole genome shotgun (WGS) entry which is preliminary data.</text>
</comment>
<reference evidence="1 2" key="1">
    <citation type="submission" date="2018-01" db="EMBL/GenBank/DDBJ databases">
        <title>Whole genome sequencing of Histamine producing bacteria.</title>
        <authorList>
            <person name="Butler K."/>
        </authorList>
    </citation>
    <scope>NUCLEOTIDE SEQUENCE [LARGE SCALE GENOMIC DNA]</scope>
    <source>
        <strain evidence="1 2">DSM 24669</strain>
    </source>
</reference>
<evidence type="ECO:0000313" key="2">
    <source>
        <dbReference type="Proteomes" id="UP000240481"/>
    </source>
</evidence>
<name>A0A0J8Y4F2_9GAMM</name>
<protein>
    <submittedName>
        <fullName evidence="1">Uncharacterized protein</fullName>
    </submittedName>
</protein>
<organism evidence="1 2">
    <name type="scientific">Photobacterium swingsii</name>
    <dbReference type="NCBI Taxonomy" id="680026"/>
    <lineage>
        <taxon>Bacteria</taxon>
        <taxon>Pseudomonadati</taxon>
        <taxon>Pseudomonadota</taxon>
        <taxon>Gammaproteobacteria</taxon>
        <taxon>Vibrionales</taxon>
        <taxon>Vibrionaceae</taxon>
        <taxon>Photobacterium</taxon>
    </lineage>
</organism>
<keyword evidence="2" id="KW-1185">Reference proteome</keyword>